<feature type="transmembrane region" description="Helical" evidence="1">
    <location>
        <begin position="315"/>
        <end position="335"/>
    </location>
</feature>
<evidence type="ECO:0000313" key="2">
    <source>
        <dbReference type="EMBL" id="AWA29790.1"/>
    </source>
</evidence>
<keyword evidence="3" id="KW-1185">Reference proteome</keyword>
<keyword evidence="1" id="KW-0812">Transmembrane</keyword>
<accession>A0A2S0RES4</accession>
<dbReference type="RefSeq" id="WP_108370374.1">
    <property type="nucleotide sequence ID" value="NZ_CP028811.1"/>
</dbReference>
<feature type="transmembrane region" description="Helical" evidence="1">
    <location>
        <begin position="12"/>
        <end position="33"/>
    </location>
</feature>
<feature type="transmembrane region" description="Helical" evidence="1">
    <location>
        <begin position="347"/>
        <end position="367"/>
    </location>
</feature>
<dbReference type="KEGG" id="fmg:HYN48_06700"/>
<protein>
    <recommendedName>
        <fullName evidence="4">Glycosyltransferase RgtA/B/C/D-like domain-containing protein</fullName>
    </recommendedName>
</protein>
<feature type="transmembrane region" description="Helical" evidence="1">
    <location>
        <begin position="53"/>
        <end position="75"/>
    </location>
</feature>
<dbReference type="Proteomes" id="UP000244193">
    <property type="component" value="Chromosome"/>
</dbReference>
<feature type="transmembrane region" description="Helical" evidence="1">
    <location>
        <begin position="170"/>
        <end position="201"/>
    </location>
</feature>
<evidence type="ECO:0008006" key="4">
    <source>
        <dbReference type="Google" id="ProtNLM"/>
    </source>
</evidence>
<organism evidence="2 3">
    <name type="scientific">Flavobacterium magnum</name>
    <dbReference type="NCBI Taxonomy" id="2162713"/>
    <lineage>
        <taxon>Bacteria</taxon>
        <taxon>Pseudomonadati</taxon>
        <taxon>Bacteroidota</taxon>
        <taxon>Flavobacteriia</taxon>
        <taxon>Flavobacteriales</taxon>
        <taxon>Flavobacteriaceae</taxon>
        <taxon>Flavobacterium</taxon>
    </lineage>
</organism>
<evidence type="ECO:0000313" key="3">
    <source>
        <dbReference type="Proteomes" id="UP000244193"/>
    </source>
</evidence>
<gene>
    <name evidence="2" type="ORF">HYN48_06700</name>
</gene>
<dbReference type="AlphaFoldDB" id="A0A2S0RES4"/>
<feature type="transmembrane region" description="Helical" evidence="1">
    <location>
        <begin position="399"/>
        <end position="418"/>
    </location>
</feature>
<keyword evidence="1" id="KW-0472">Membrane</keyword>
<feature type="transmembrane region" description="Helical" evidence="1">
    <location>
        <begin position="82"/>
        <end position="103"/>
    </location>
</feature>
<feature type="transmembrane region" description="Helical" evidence="1">
    <location>
        <begin position="115"/>
        <end position="134"/>
    </location>
</feature>
<dbReference type="OrthoDB" id="1329403at2"/>
<reference evidence="2 3" key="1">
    <citation type="submission" date="2018-04" db="EMBL/GenBank/DDBJ databases">
        <title>Genome sequencing of Flavobacterium sp. HYN0048.</title>
        <authorList>
            <person name="Yi H."/>
            <person name="Baek C."/>
        </authorList>
    </citation>
    <scope>NUCLEOTIDE SEQUENCE [LARGE SCALE GENOMIC DNA]</scope>
    <source>
        <strain evidence="2 3">HYN0048</strain>
    </source>
</reference>
<feature type="transmembrane region" description="Helical" evidence="1">
    <location>
        <begin position="374"/>
        <end position="393"/>
    </location>
</feature>
<sequence length="421" mass="48536">MTRFLQKAYPVLNIAFLLANLVFQAVFFNTFFLNEGLNGDERGYLSQLSGGHFSWSFISGSFSQPYTFLSSLLHLAIADPMLCNRLVSLIMGICLIAYLFFFFKKRKSAVFTEGNPFWDNVALLNILIAVITIVRSHLVGTSDMTSTCFAVPGFIMLTEVITKQAAARKLWVVGLLFALSFTARPTFLVVMLAFLIALLFFYRKTLWGKPLIVTGLFFMLFTALINLYPLMEKGTITIDTKEIPESIGTSWFEMNYLMAKKWDSGALPRTQWLSDTDVMAFKKEHPDFVFPRNQFDLLAREPGLYIRQMVRMGVISIYTSFRYLYLLFPFLLVFPFLKRRPGDQRRIAGFIAAFYVITLFLFMFFSVKMMEFRWMHILLAVFVFYAMHLIRMVPQKTRLLILDGSFLTGTLFIFLALLRGV</sequence>
<name>A0A2S0RES4_9FLAO</name>
<keyword evidence="1" id="KW-1133">Transmembrane helix</keyword>
<evidence type="ECO:0000256" key="1">
    <source>
        <dbReference type="SAM" id="Phobius"/>
    </source>
</evidence>
<dbReference type="EMBL" id="CP028811">
    <property type="protein sequence ID" value="AWA29790.1"/>
    <property type="molecule type" value="Genomic_DNA"/>
</dbReference>
<proteinExistence type="predicted"/>
<feature type="transmembrane region" description="Helical" evidence="1">
    <location>
        <begin position="207"/>
        <end position="228"/>
    </location>
</feature>